<dbReference type="PROSITE" id="PS00444">
    <property type="entry name" value="POLYPRENYL_SYNTHASE_2"/>
    <property type="match status" value="1"/>
</dbReference>
<dbReference type="CDD" id="cd00685">
    <property type="entry name" value="Trans_IPPS_HT"/>
    <property type="match status" value="1"/>
</dbReference>
<keyword evidence="2" id="KW-0479">Metal-binding</keyword>
<dbReference type="AlphaFoldDB" id="A0A164IZC6"/>
<dbReference type="InterPro" id="IPR008949">
    <property type="entry name" value="Isoprenoid_synthase_dom_sf"/>
</dbReference>
<dbReference type="STRING" id="455432.AWN90_04560"/>
<dbReference type="InterPro" id="IPR033749">
    <property type="entry name" value="Polyprenyl_synt_CS"/>
</dbReference>
<comment type="caution">
    <text evidence="5">The sequence shown here is derived from an EMBL/GenBank/DDBJ whole genome shotgun (WGS) entry which is preliminary data.</text>
</comment>
<name>A0A164IZC6_9NOCA</name>
<proteinExistence type="inferred from homology"/>
<evidence type="ECO:0000256" key="4">
    <source>
        <dbReference type="RuleBase" id="RU004466"/>
    </source>
</evidence>
<comment type="pathway">
    <text evidence="1">Isoprenoid biosynthesis.</text>
</comment>
<dbReference type="PROSITE" id="PS00723">
    <property type="entry name" value="POLYPRENYL_SYNTHASE_1"/>
    <property type="match status" value="1"/>
</dbReference>
<evidence type="ECO:0000313" key="6">
    <source>
        <dbReference type="Proteomes" id="UP000076512"/>
    </source>
</evidence>
<dbReference type="SUPFAM" id="SSF48576">
    <property type="entry name" value="Terpenoid synthases"/>
    <property type="match status" value="1"/>
</dbReference>
<evidence type="ECO:0000256" key="2">
    <source>
        <dbReference type="ARBA" id="ARBA00022723"/>
    </source>
</evidence>
<dbReference type="Proteomes" id="UP000076512">
    <property type="component" value="Unassembled WGS sequence"/>
</dbReference>
<gene>
    <name evidence="5" type="ORF">AWN90_04560</name>
</gene>
<organism evidence="5 6">
    <name type="scientific">Nocardia terpenica</name>
    <dbReference type="NCBI Taxonomy" id="455432"/>
    <lineage>
        <taxon>Bacteria</taxon>
        <taxon>Bacillati</taxon>
        <taxon>Actinomycetota</taxon>
        <taxon>Actinomycetes</taxon>
        <taxon>Mycobacteriales</taxon>
        <taxon>Nocardiaceae</taxon>
        <taxon>Nocardia</taxon>
    </lineage>
</organism>
<comment type="similarity">
    <text evidence="4">Belongs to the FPP/GGPP synthase family.</text>
</comment>
<dbReference type="GO" id="GO:0046872">
    <property type="term" value="F:metal ion binding"/>
    <property type="evidence" value="ECO:0007669"/>
    <property type="project" value="UniProtKB-KW"/>
</dbReference>
<protein>
    <submittedName>
        <fullName evidence="5">Polyprenyl synthetase</fullName>
    </submittedName>
</protein>
<dbReference type="OrthoDB" id="4497239at2"/>
<keyword evidence="6" id="KW-1185">Reference proteome</keyword>
<keyword evidence="4" id="KW-0808">Transferase</keyword>
<evidence type="ECO:0000313" key="5">
    <source>
        <dbReference type="EMBL" id="KZM69885.1"/>
    </source>
</evidence>
<evidence type="ECO:0000256" key="1">
    <source>
        <dbReference type="ARBA" id="ARBA00005128"/>
    </source>
</evidence>
<dbReference type="GO" id="GO:0004659">
    <property type="term" value="F:prenyltransferase activity"/>
    <property type="evidence" value="ECO:0007669"/>
    <property type="project" value="InterPro"/>
</dbReference>
<reference evidence="5 6" key="1">
    <citation type="submission" date="2016-04" db="EMBL/GenBank/DDBJ databases">
        <authorList>
            <person name="Evans L.H."/>
            <person name="Alamgir A."/>
            <person name="Owens N."/>
            <person name="Weber N.D."/>
            <person name="Virtaneva K."/>
            <person name="Barbian K."/>
            <person name="Babar A."/>
            <person name="Rosenke K."/>
        </authorList>
    </citation>
    <scope>NUCLEOTIDE SEQUENCE [LARGE SCALE GENOMIC DNA]</scope>
    <source>
        <strain evidence="5 6">IFM 0406</strain>
    </source>
</reference>
<dbReference type="InterPro" id="IPR000092">
    <property type="entry name" value="Polyprenyl_synt"/>
</dbReference>
<dbReference type="PANTHER" id="PTHR12001:SF86">
    <property type="entry name" value="GERANYLGERANYL DIPHOSPHATE SYNTHASE"/>
    <property type="match status" value="1"/>
</dbReference>
<dbReference type="PANTHER" id="PTHR12001">
    <property type="entry name" value="GERANYLGERANYL PYROPHOSPHATE SYNTHASE"/>
    <property type="match status" value="1"/>
</dbReference>
<evidence type="ECO:0000256" key="3">
    <source>
        <dbReference type="ARBA" id="ARBA00022842"/>
    </source>
</evidence>
<dbReference type="Pfam" id="PF00348">
    <property type="entry name" value="polyprenyl_synt"/>
    <property type="match status" value="1"/>
</dbReference>
<keyword evidence="3" id="KW-0460">Magnesium</keyword>
<sequence>MTTLTAAGASASPEHRPAEILALTRRIVEPPLRSAVESMPEPLRRMASYHLGWCDAQGVPVRANVGKLFRPALAICACIACGGKPESAAPAAVAAELVHNFTLIHDDVMDGDRTRRGRSTVWALWGVSDAVLLGDGLHALAAEVLVARLADPVVGPALDRLESTVIELCRGQHEDCLAADSRRSLADCERTAMSKTGALMGCACALGALCAGASAEMVSSMDRFGRELGMAFQLTDDLIGIWGDPAISGKPADDLAHRKYTMPVVAALLSGTAAAAELGLLYRDPAPLSSGRVARAAELIDAAGGRRWAREQAERRTESALRCLPDGSAADDLAVLARLVARRDL</sequence>
<dbReference type="GO" id="GO:0008299">
    <property type="term" value="P:isoprenoid biosynthetic process"/>
    <property type="evidence" value="ECO:0007669"/>
    <property type="project" value="InterPro"/>
</dbReference>
<dbReference type="EMBL" id="LWGR01000016">
    <property type="protein sequence ID" value="KZM69885.1"/>
    <property type="molecule type" value="Genomic_DNA"/>
</dbReference>
<dbReference type="SFLD" id="SFLDS00005">
    <property type="entry name" value="Isoprenoid_Synthase_Type_I"/>
    <property type="match status" value="1"/>
</dbReference>
<accession>A0A164IZC6</accession>
<dbReference type="Gene3D" id="1.10.600.10">
    <property type="entry name" value="Farnesyl Diphosphate Synthase"/>
    <property type="match status" value="1"/>
</dbReference>